<gene>
    <name evidence="2" type="ORF">RIF25_13500</name>
</gene>
<accession>A0AAE4FUY3</accession>
<dbReference type="Gene3D" id="3.90.550.10">
    <property type="entry name" value="Spore Coat Polysaccharide Biosynthesis Protein SpsA, Chain A"/>
    <property type="match status" value="1"/>
</dbReference>
<keyword evidence="2" id="KW-0808">Transferase</keyword>
<dbReference type="GO" id="GO:0006487">
    <property type="term" value="P:protein N-linked glycosylation"/>
    <property type="evidence" value="ECO:0007669"/>
    <property type="project" value="TreeGrafter"/>
</dbReference>
<organism evidence="2 3">
    <name type="scientific">Pseudocalidococcus azoricus BACA0444</name>
    <dbReference type="NCBI Taxonomy" id="2918990"/>
    <lineage>
        <taxon>Bacteria</taxon>
        <taxon>Bacillati</taxon>
        <taxon>Cyanobacteriota</taxon>
        <taxon>Cyanophyceae</taxon>
        <taxon>Acaryochloridales</taxon>
        <taxon>Thermosynechococcaceae</taxon>
        <taxon>Pseudocalidococcus</taxon>
        <taxon>Pseudocalidococcus azoricus</taxon>
    </lineage>
</organism>
<dbReference type="EMBL" id="JAVMIP010000017">
    <property type="protein sequence ID" value="MDS3861819.1"/>
    <property type="molecule type" value="Genomic_DNA"/>
</dbReference>
<evidence type="ECO:0000313" key="2">
    <source>
        <dbReference type="EMBL" id="MDS3861819.1"/>
    </source>
</evidence>
<dbReference type="Pfam" id="PF00535">
    <property type="entry name" value="Glycos_transf_2"/>
    <property type="match status" value="1"/>
</dbReference>
<keyword evidence="3" id="KW-1185">Reference proteome</keyword>
<feature type="domain" description="Glycosyltransferase 2-like" evidence="1">
    <location>
        <begin position="234"/>
        <end position="373"/>
    </location>
</feature>
<dbReference type="Pfam" id="PF13489">
    <property type="entry name" value="Methyltransf_23"/>
    <property type="match status" value="1"/>
</dbReference>
<dbReference type="EC" id="2.4.-.-" evidence="2"/>
<dbReference type="InterPro" id="IPR001173">
    <property type="entry name" value="Glyco_trans_2-like"/>
</dbReference>
<dbReference type="SUPFAM" id="SSF53448">
    <property type="entry name" value="Nucleotide-diphospho-sugar transferases"/>
    <property type="match status" value="1"/>
</dbReference>
<evidence type="ECO:0000259" key="1">
    <source>
        <dbReference type="Pfam" id="PF00535"/>
    </source>
</evidence>
<reference evidence="3" key="1">
    <citation type="submission" date="2023-07" db="EMBL/GenBank/DDBJ databases">
        <authorList>
            <person name="Luz R."/>
            <person name="Cordeiro R."/>
            <person name="Fonseca A."/>
            <person name="Goncalves V."/>
        </authorList>
    </citation>
    <scope>NUCLEOTIDE SEQUENCE [LARGE SCALE GENOMIC DNA]</scope>
    <source>
        <strain evidence="3">BACA0444</strain>
    </source>
</reference>
<name>A0AAE4FUY3_9CYAN</name>
<dbReference type="CDD" id="cd04179">
    <property type="entry name" value="DPM_DPG-synthase_like"/>
    <property type="match status" value="1"/>
</dbReference>
<dbReference type="AlphaFoldDB" id="A0AAE4FUY3"/>
<keyword evidence="2" id="KW-0328">Glycosyltransferase</keyword>
<protein>
    <submittedName>
        <fullName evidence="2">Glycosyltransferase</fullName>
        <ecNumber evidence="2">2.4.-.-</ecNumber>
    </submittedName>
</protein>
<evidence type="ECO:0000313" key="3">
    <source>
        <dbReference type="Proteomes" id="UP001268256"/>
    </source>
</evidence>
<dbReference type="InterPro" id="IPR029063">
    <property type="entry name" value="SAM-dependent_MTases_sf"/>
</dbReference>
<proteinExistence type="predicted"/>
<dbReference type="InterPro" id="IPR029044">
    <property type="entry name" value="Nucleotide-diphossugar_trans"/>
</dbReference>
<dbReference type="Proteomes" id="UP001268256">
    <property type="component" value="Unassembled WGS sequence"/>
</dbReference>
<sequence length="469" mass="52729">MSIRALNQYLPSVDKILSWHKKNYYYYKDIERLCRFYVSPGARVLEVGVGLGYLLGSVQPSLGTGIDLNPQAIAAAQSRFPELDLFIGNGEESLPKGEFDYILLANTASQFTNIQKAFQNLLQATTPETRIILIYHNPAWELILRFATLIGQRMPMPPLNWLNREDLTNLINLAGLDVVATGKRLLIPKRIPLLSGLVNRYIAPLPWLNSLCLTEYLIARPQASPSHPRHHTCSVIIPARNEAGNIESCVTRMPKLGTHTEIIFIEGHSSDNTWSEIQRVQAEYGQAWDIKIAQQTGKGKGDAVRLGFDLASGDVLMILDADLTVQPEDLVQFYDAVASGRCEMANGCRLIYPVSPQAMPWLNRMANRFFAWLLSYLLNTRIKDSLCGTKVISRKNYQRLAANRVYFGDFDPFGDFDLLFGAAKLGLKIQDIPVRYFPRSYGSSNIQHVKEGLVLLKMCLYAAQKIKFA</sequence>
<dbReference type="SUPFAM" id="SSF53335">
    <property type="entry name" value="S-adenosyl-L-methionine-dependent methyltransferases"/>
    <property type="match status" value="1"/>
</dbReference>
<comment type="caution">
    <text evidence="2">The sequence shown here is derived from an EMBL/GenBank/DDBJ whole genome shotgun (WGS) entry which is preliminary data.</text>
</comment>
<dbReference type="CDD" id="cd02440">
    <property type="entry name" value="AdoMet_MTases"/>
    <property type="match status" value="1"/>
</dbReference>
<dbReference type="GO" id="GO:0016757">
    <property type="term" value="F:glycosyltransferase activity"/>
    <property type="evidence" value="ECO:0007669"/>
    <property type="project" value="UniProtKB-KW"/>
</dbReference>
<dbReference type="PANTHER" id="PTHR10859:SF91">
    <property type="entry name" value="DOLICHYL-PHOSPHATE BETA-GLUCOSYLTRANSFERASE"/>
    <property type="match status" value="1"/>
</dbReference>
<dbReference type="PANTHER" id="PTHR10859">
    <property type="entry name" value="GLYCOSYL TRANSFERASE"/>
    <property type="match status" value="1"/>
</dbReference>
<dbReference type="Gene3D" id="3.40.50.150">
    <property type="entry name" value="Vaccinia Virus protein VP39"/>
    <property type="match status" value="1"/>
</dbReference>